<sequence length="304" mass="33425">MFSMNGWQRYPRFTAVFQALFVTFLWSTSWVLIKIGLVDIPALTFAGLRYGLAFLCLLPFFWRSSGWSEARQFSRNTWLNLIVLGLVFYALTQGAQFVGLAYLPAVTVNVMLGFTSVIVALLGLVLLAERPSRWQWLGMVVSIMGLLLYFYPVQIPAAQMIGFVAVAVGVLANAGSALLGRFLNRLGQIRPLTITTISMGVGAAVLLTVGLLTQGWPRLNWQSWAIIVWLAVVNTAFAFTLWNVTLRTLSAMESSIINNTMGIQIPILAVIFLNETLTGREVIGMVVAIVGVLVVQLGRSRSSS</sequence>
<dbReference type="InterPro" id="IPR050638">
    <property type="entry name" value="AA-Vitamin_Transporters"/>
</dbReference>
<feature type="transmembrane region" description="Helical" evidence="5">
    <location>
        <begin position="101"/>
        <end position="127"/>
    </location>
</feature>
<feature type="domain" description="EamA" evidence="6">
    <location>
        <begin position="161"/>
        <end position="295"/>
    </location>
</feature>
<evidence type="ECO:0000259" key="6">
    <source>
        <dbReference type="Pfam" id="PF00892"/>
    </source>
</evidence>
<feature type="transmembrane region" description="Helical" evidence="5">
    <location>
        <begin position="192"/>
        <end position="212"/>
    </location>
</feature>
<feature type="transmembrane region" description="Helical" evidence="5">
    <location>
        <begin position="45"/>
        <end position="65"/>
    </location>
</feature>
<keyword evidence="3 5" id="KW-1133">Transmembrane helix</keyword>
<protein>
    <submittedName>
        <fullName evidence="7">Permease of the drug/metabolite transporter (DMT) superfamily</fullName>
    </submittedName>
</protein>
<accession>A0A3B0UNX6</accession>
<dbReference type="PANTHER" id="PTHR32322:SF2">
    <property type="entry name" value="EAMA DOMAIN-CONTAINING PROTEIN"/>
    <property type="match status" value="1"/>
</dbReference>
<evidence type="ECO:0000256" key="4">
    <source>
        <dbReference type="ARBA" id="ARBA00023136"/>
    </source>
</evidence>
<dbReference type="PANTHER" id="PTHR32322">
    <property type="entry name" value="INNER MEMBRANE TRANSPORTER"/>
    <property type="match status" value="1"/>
</dbReference>
<feature type="transmembrane region" description="Helical" evidence="5">
    <location>
        <begin position="77"/>
        <end position="95"/>
    </location>
</feature>
<feature type="transmembrane region" description="Helical" evidence="5">
    <location>
        <begin position="224"/>
        <end position="244"/>
    </location>
</feature>
<feature type="transmembrane region" description="Helical" evidence="5">
    <location>
        <begin position="279"/>
        <end position="298"/>
    </location>
</feature>
<keyword evidence="4 5" id="KW-0472">Membrane</keyword>
<evidence type="ECO:0000256" key="2">
    <source>
        <dbReference type="ARBA" id="ARBA00022692"/>
    </source>
</evidence>
<feature type="transmembrane region" description="Helical" evidence="5">
    <location>
        <begin position="157"/>
        <end position="180"/>
    </location>
</feature>
<feature type="transmembrane region" description="Helical" evidence="5">
    <location>
        <begin position="12"/>
        <end position="33"/>
    </location>
</feature>
<gene>
    <name evidence="7" type="ORF">MNBD_CHLOROFLEXI01-4117</name>
</gene>
<evidence type="ECO:0000256" key="3">
    <source>
        <dbReference type="ARBA" id="ARBA00022989"/>
    </source>
</evidence>
<dbReference type="Pfam" id="PF00892">
    <property type="entry name" value="EamA"/>
    <property type="match status" value="2"/>
</dbReference>
<proteinExistence type="predicted"/>
<evidence type="ECO:0000256" key="1">
    <source>
        <dbReference type="ARBA" id="ARBA00004141"/>
    </source>
</evidence>
<feature type="domain" description="EamA" evidence="6">
    <location>
        <begin position="15"/>
        <end position="150"/>
    </location>
</feature>
<feature type="transmembrane region" description="Helical" evidence="5">
    <location>
        <begin position="256"/>
        <end position="273"/>
    </location>
</feature>
<feature type="transmembrane region" description="Helical" evidence="5">
    <location>
        <begin position="134"/>
        <end position="151"/>
    </location>
</feature>
<organism evidence="7">
    <name type="scientific">hydrothermal vent metagenome</name>
    <dbReference type="NCBI Taxonomy" id="652676"/>
    <lineage>
        <taxon>unclassified sequences</taxon>
        <taxon>metagenomes</taxon>
        <taxon>ecological metagenomes</taxon>
    </lineage>
</organism>
<evidence type="ECO:0000313" key="7">
    <source>
        <dbReference type="EMBL" id="VAW30840.1"/>
    </source>
</evidence>
<dbReference type="AlphaFoldDB" id="A0A3B0UNX6"/>
<reference evidence="7" key="1">
    <citation type="submission" date="2018-06" db="EMBL/GenBank/DDBJ databases">
        <authorList>
            <person name="Zhirakovskaya E."/>
        </authorList>
    </citation>
    <scope>NUCLEOTIDE SEQUENCE</scope>
</reference>
<dbReference type="EMBL" id="UOEU01000094">
    <property type="protein sequence ID" value="VAW30840.1"/>
    <property type="molecule type" value="Genomic_DNA"/>
</dbReference>
<dbReference type="InterPro" id="IPR037185">
    <property type="entry name" value="EmrE-like"/>
</dbReference>
<name>A0A3B0UNX6_9ZZZZ</name>
<evidence type="ECO:0000256" key="5">
    <source>
        <dbReference type="SAM" id="Phobius"/>
    </source>
</evidence>
<dbReference type="InterPro" id="IPR000620">
    <property type="entry name" value="EamA_dom"/>
</dbReference>
<dbReference type="GO" id="GO:0016020">
    <property type="term" value="C:membrane"/>
    <property type="evidence" value="ECO:0007669"/>
    <property type="project" value="UniProtKB-SubCell"/>
</dbReference>
<dbReference type="SUPFAM" id="SSF103481">
    <property type="entry name" value="Multidrug resistance efflux transporter EmrE"/>
    <property type="match status" value="2"/>
</dbReference>
<comment type="subcellular location">
    <subcellularLocation>
        <location evidence="1">Membrane</location>
        <topology evidence="1">Multi-pass membrane protein</topology>
    </subcellularLocation>
</comment>
<keyword evidence="2 5" id="KW-0812">Transmembrane</keyword>
<dbReference type="Gene3D" id="1.10.3730.20">
    <property type="match status" value="1"/>
</dbReference>